<protein>
    <submittedName>
        <fullName evidence="2">NAD(P)-dependent oxidoreductase</fullName>
    </submittedName>
</protein>
<evidence type="ECO:0000256" key="1">
    <source>
        <dbReference type="SAM" id="Coils"/>
    </source>
</evidence>
<evidence type="ECO:0000313" key="3">
    <source>
        <dbReference type="Proteomes" id="UP000263435"/>
    </source>
</evidence>
<evidence type="ECO:0000313" key="2">
    <source>
        <dbReference type="EMBL" id="AXQ66655.1"/>
    </source>
</evidence>
<dbReference type="Proteomes" id="UP000263435">
    <property type="component" value="Segment"/>
</dbReference>
<dbReference type="EMBL" id="MH645904">
    <property type="protein sequence ID" value="AXQ66655.1"/>
    <property type="molecule type" value="Genomic_DNA"/>
</dbReference>
<proteinExistence type="predicted"/>
<dbReference type="RefSeq" id="YP_009808477.1">
    <property type="nucleotide sequence ID" value="NC_048041.1"/>
</dbReference>
<name>A0A385E6S3_9CAUD</name>
<reference evidence="2 3" key="1">
    <citation type="submission" date="2018-07" db="EMBL/GenBank/DDBJ databases">
        <title>Sequencing of PG07.</title>
        <authorList>
            <person name="Ding T."/>
        </authorList>
    </citation>
    <scope>NUCLEOTIDE SEQUENCE [LARGE SCALE GENOMIC DNA]</scope>
</reference>
<dbReference type="KEGG" id="vg:54999380"/>
<dbReference type="GeneID" id="54999380"/>
<organism evidence="2 3">
    <name type="scientific">Vibrio phage vB_VpS_PG07</name>
    <dbReference type="NCBI Taxonomy" id="2301664"/>
    <lineage>
        <taxon>Viruses</taxon>
        <taxon>Duplodnaviria</taxon>
        <taxon>Heunggongvirae</taxon>
        <taxon>Uroviricota</taxon>
        <taxon>Caudoviricetes</taxon>
        <taxon>Demerecviridae</taxon>
        <taxon>Pogseptimavirus</taxon>
        <taxon>Pogseptimavirus PG07</taxon>
    </lineage>
</organism>
<sequence>MKNYLFFYKLGGAGVGCDATGICYFEVEDPEKVMESSEVNETLWEMACDNAESFGIYPTPDYEVEEDEEDNYSEDIYGHAVPFDPEKHGGKLSGGGHWKTHIDEPGTPVFEDGYWVLDTSKAACEKMVKDLELKSVDECQYRLEKKMERVLAEADRIERERVYLEKEIDALKLKARKLVAAGAEYFEED</sequence>
<accession>A0A385E6S3</accession>
<keyword evidence="3" id="KW-1185">Reference proteome</keyword>
<feature type="coiled-coil region" evidence="1">
    <location>
        <begin position="140"/>
        <end position="174"/>
    </location>
</feature>
<keyword evidence="1" id="KW-0175">Coiled coil</keyword>